<dbReference type="OrthoDB" id="6943868at2"/>
<name>H2IWS9_RAHAC</name>
<organism evidence="1 2">
    <name type="scientific">Rahnella aquatilis (strain ATCC 33071 / DSM 4594 / JCM 1683 / NBRC 105701 / NCIMB 13365 / CIP 78.65)</name>
    <dbReference type="NCBI Taxonomy" id="745277"/>
    <lineage>
        <taxon>Bacteria</taxon>
        <taxon>Pseudomonadati</taxon>
        <taxon>Pseudomonadota</taxon>
        <taxon>Gammaproteobacteria</taxon>
        <taxon>Enterobacterales</taxon>
        <taxon>Yersiniaceae</taxon>
        <taxon>Rahnella</taxon>
    </lineage>
</organism>
<protein>
    <submittedName>
        <fullName evidence="1">Uncharacterized protein</fullName>
    </submittedName>
</protein>
<dbReference type="Proteomes" id="UP000009010">
    <property type="component" value="Chromosome"/>
</dbReference>
<reference evidence="2" key="2">
    <citation type="submission" date="2012-01" db="EMBL/GenBank/DDBJ databases">
        <title>Complete sequence of chromosome of Rahnella aquatilis CIP 78.65.</title>
        <authorList>
            <person name="Lucas S."/>
            <person name="Han J."/>
            <person name="Lapidus A."/>
            <person name="Cheng J.-F."/>
            <person name="Goodwin L."/>
            <person name="Pitluck S."/>
            <person name="Peters L."/>
            <person name="Ovchinnikova G."/>
            <person name="Held B."/>
            <person name="Detter J.C."/>
            <person name="Han C."/>
            <person name="Tapia R."/>
            <person name="Land M."/>
            <person name="Hauser L."/>
            <person name="Kyrpides N."/>
            <person name="Ivanova N."/>
            <person name="Pagani I."/>
            <person name="Sobecky P."/>
            <person name="Martinez R."/>
            <person name="Woyke T."/>
        </authorList>
    </citation>
    <scope>NUCLEOTIDE SEQUENCE [LARGE SCALE GENOMIC DNA]</scope>
    <source>
        <strain evidence="2">ATCC 33071 / DSM 4594 / JCM 1683 / NBRC 105701 / NCIMB 13365 / CIP 78.65</strain>
    </source>
</reference>
<keyword evidence="2" id="KW-1185">Reference proteome</keyword>
<evidence type="ECO:0000313" key="2">
    <source>
        <dbReference type="Proteomes" id="UP000009010"/>
    </source>
</evidence>
<dbReference type="KEGG" id="raq:Rahaq2_0831"/>
<dbReference type="EMBL" id="CP003244">
    <property type="protein sequence ID" value="AEX50741.1"/>
    <property type="molecule type" value="Genomic_DNA"/>
</dbReference>
<evidence type="ECO:0000313" key="1">
    <source>
        <dbReference type="EMBL" id="AEX50741.1"/>
    </source>
</evidence>
<gene>
    <name evidence="1" type="ordered locus">Rahaq2_0831</name>
</gene>
<accession>H2IWS9</accession>
<dbReference type="RefSeq" id="WP_015696012.1">
    <property type="nucleotide sequence ID" value="NC_016818.1"/>
</dbReference>
<dbReference type="AlphaFoldDB" id="H2IWS9"/>
<sequence>MRTETKPAVSVITPKKIRRSRSRAVSVQQAARFNAVLSLCDKSPSGLVWKEWNRGVGARSRECGETAGCEKRNYPGIYLVGLDGQRWYSRVVVSALKALHEAHNGNL</sequence>
<proteinExistence type="predicted"/>
<dbReference type="HOGENOM" id="CLU_2207891_0_0_6"/>
<dbReference type="STRING" id="745277.Rahaq2_0831"/>
<reference evidence="1 2" key="1">
    <citation type="journal article" date="2012" name="J. Bacteriol.">
        <title>Complete Genome Sequence of Rahnella aquatilis CIP 78.65.</title>
        <authorList>
            <person name="Martinez R.J."/>
            <person name="Bruce D."/>
            <person name="Detter C."/>
            <person name="Goodwin L.A."/>
            <person name="Han J."/>
            <person name="Han C.S."/>
            <person name="Held B."/>
            <person name="Land M.L."/>
            <person name="Mikhailova N."/>
            <person name="Nolan M."/>
            <person name="Pennacchio L."/>
            <person name="Pitluck S."/>
            <person name="Tapia R."/>
            <person name="Woyke T."/>
            <person name="Sobecky P.A."/>
        </authorList>
    </citation>
    <scope>NUCLEOTIDE SEQUENCE [LARGE SCALE GENOMIC DNA]</scope>
    <source>
        <strain evidence="2">ATCC 33071 / DSM 4594 / JCM 1683 / NBRC 105701 / NCIMB 13365 / CIP 78.65</strain>
    </source>
</reference>